<feature type="transmembrane region" description="Helical" evidence="1">
    <location>
        <begin position="182"/>
        <end position="201"/>
    </location>
</feature>
<feature type="transmembrane region" description="Helical" evidence="1">
    <location>
        <begin position="138"/>
        <end position="162"/>
    </location>
</feature>
<proteinExistence type="predicted"/>
<keyword evidence="1" id="KW-0472">Membrane</keyword>
<dbReference type="GeneID" id="116199491"/>
<evidence type="ECO:0000313" key="4">
    <source>
        <dbReference type="RefSeq" id="XP_031385716.1"/>
    </source>
</evidence>
<keyword evidence="1" id="KW-1133">Transmembrane helix</keyword>
<reference evidence="3" key="1">
    <citation type="journal article" date="2020" name="Plant Biotechnol. J.">
        <title>The pomegranate (Punica granatum L.) draft genome dissects genetic divergence between soft- and hard-seeded cultivars.</title>
        <authorList>
            <person name="Luo X."/>
            <person name="Li H."/>
            <person name="Wu Z."/>
            <person name="Yao W."/>
            <person name="Zhao P."/>
            <person name="Cao D."/>
            <person name="Yu H."/>
            <person name="Li K."/>
            <person name="Poudel K."/>
            <person name="Zhao D."/>
            <person name="Zhang F."/>
            <person name="Xia X."/>
            <person name="Chen L."/>
            <person name="Wang Q."/>
            <person name="Jing D."/>
            <person name="Cao S."/>
        </authorList>
    </citation>
    <scope>NUCLEOTIDE SEQUENCE [LARGE SCALE GENOMIC DNA]</scope>
    <source>
        <strain evidence="3">cv. Tunisia</strain>
    </source>
</reference>
<feature type="transmembrane region" description="Helical" evidence="1">
    <location>
        <begin position="107"/>
        <end position="126"/>
    </location>
</feature>
<reference evidence="4" key="2">
    <citation type="submission" date="2025-08" db="UniProtKB">
        <authorList>
            <consortium name="RefSeq"/>
        </authorList>
    </citation>
    <scope>IDENTIFICATION</scope>
    <source>
        <tissue evidence="4">Leaf</tissue>
    </source>
</reference>
<protein>
    <submittedName>
        <fullName evidence="4">Uncharacterized protein LOC116199491</fullName>
    </submittedName>
</protein>
<keyword evidence="2" id="KW-0732">Signal</keyword>
<dbReference type="PANTHER" id="PTHR36009:SF3">
    <property type="entry name" value="TRANSMEMBRANE PROTEIN"/>
    <property type="match status" value="1"/>
</dbReference>
<dbReference type="PANTHER" id="PTHR36009">
    <property type="match status" value="1"/>
</dbReference>
<gene>
    <name evidence="4" type="primary">LOC116199491</name>
</gene>
<sequence length="224" mass="25513">MEFADFFFSFSFFCFCSHCAWPSRFTRSYGGSIELLGCGPISPGFFCSFIGSAGSRSRAIAVAEGRQSEQGVIREGKGSVKESRDMFFLLKSSFLKGDDGFRMNEEIVSLGYIMGSWPLVYSMLLLPTGRSSKRSIPAWPFLVLSFPGGGLGLFGYAALANADVWKEFYQYFRESRLASKRSLIHVTCLDFAVRICTFWIYNDMTSRKWYDKGFWLSRSQWFPF</sequence>
<feature type="signal peptide" evidence="2">
    <location>
        <begin position="1"/>
        <end position="22"/>
    </location>
</feature>
<dbReference type="RefSeq" id="XP_031385716.1">
    <property type="nucleotide sequence ID" value="XM_031529856.1"/>
</dbReference>
<dbReference type="AlphaFoldDB" id="A0A6P8CW39"/>
<dbReference type="OrthoDB" id="47210at2759"/>
<evidence type="ECO:0000256" key="2">
    <source>
        <dbReference type="SAM" id="SignalP"/>
    </source>
</evidence>
<accession>A0A6P8CW39</accession>
<evidence type="ECO:0000313" key="3">
    <source>
        <dbReference type="Proteomes" id="UP000515151"/>
    </source>
</evidence>
<keyword evidence="3" id="KW-1185">Reference proteome</keyword>
<feature type="chain" id="PRO_5028319649" evidence="2">
    <location>
        <begin position="23"/>
        <end position="224"/>
    </location>
</feature>
<dbReference type="Proteomes" id="UP000515151">
    <property type="component" value="Chromosome 1"/>
</dbReference>
<keyword evidence="1" id="KW-0812">Transmembrane</keyword>
<name>A0A6P8CW39_PUNGR</name>
<organism evidence="3 4">
    <name type="scientific">Punica granatum</name>
    <name type="common">Pomegranate</name>
    <dbReference type="NCBI Taxonomy" id="22663"/>
    <lineage>
        <taxon>Eukaryota</taxon>
        <taxon>Viridiplantae</taxon>
        <taxon>Streptophyta</taxon>
        <taxon>Embryophyta</taxon>
        <taxon>Tracheophyta</taxon>
        <taxon>Spermatophyta</taxon>
        <taxon>Magnoliopsida</taxon>
        <taxon>eudicotyledons</taxon>
        <taxon>Gunneridae</taxon>
        <taxon>Pentapetalae</taxon>
        <taxon>rosids</taxon>
        <taxon>malvids</taxon>
        <taxon>Myrtales</taxon>
        <taxon>Lythraceae</taxon>
        <taxon>Punica</taxon>
    </lineage>
</organism>
<evidence type="ECO:0000256" key="1">
    <source>
        <dbReference type="SAM" id="Phobius"/>
    </source>
</evidence>